<sequence>MPSLQHILFFCLYSSALAVPISGSNVITRAHDSLSGGPLYPIELPGAQTLPSSHLRLARSRNAISPAGTAKAGVGSTGEDSKGDGLFLLWLQFQASLKNGDNVKAAKYLSRIIVELKKLPKSELVSKLIATVEQYLMKLGASIVDAQPDKSDM</sequence>
<name>A0ACC1MME5_9HYPO</name>
<keyword evidence="2" id="KW-1185">Reference proteome</keyword>
<reference evidence="1" key="1">
    <citation type="submission" date="2022-08" db="EMBL/GenBank/DDBJ databases">
        <title>Genome Sequence of Lecanicillium fungicola.</title>
        <authorList>
            <person name="Buettner E."/>
        </authorList>
    </citation>
    <scope>NUCLEOTIDE SEQUENCE</scope>
    <source>
        <strain evidence="1">Babe33</strain>
    </source>
</reference>
<dbReference type="Proteomes" id="UP001143910">
    <property type="component" value="Unassembled WGS sequence"/>
</dbReference>
<comment type="caution">
    <text evidence="1">The sequence shown here is derived from an EMBL/GenBank/DDBJ whole genome shotgun (WGS) entry which is preliminary data.</text>
</comment>
<dbReference type="EMBL" id="JANJQO010002169">
    <property type="protein sequence ID" value="KAJ2967858.1"/>
    <property type="molecule type" value="Genomic_DNA"/>
</dbReference>
<gene>
    <name evidence="1" type="ORF">NQ176_g9465</name>
</gene>
<organism evidence="1 2">
    <name type="scientific">Zarea fungicola</name>
    <dbReference type="NCBI Taxonomy" id="93591"/>
    <lineage>
        <taxon>Eukaryota</taxon>
        <taxon>Fungi</taxon>
        <taxon>Dikarya</taxon>
        <taxon>Ascomycota</taxon>
        <taxon>Pezizomycotina</taxon>
        <taxon>Sordariomycetes</taxon>
        <taxon>Hypocreomycetidae</taxon>
        <taxon>Hypocreales</taxon>
        <taxon>Cordycipitaceae</taxon>
        <taxon>Zarea</taxon>
    </lineage>
</organism>
<evidence type="ECO:0000313" key="1">
    <source>
        <dbReference type="EMBL" id="KAJ2967858.1"/>
    </source>
</evidence>
<protein>
    <submittedName>
        <fullName evidence="1">Uncharacterized protein</fullName>
    </submittedName>
</protein>
<accession>A0ACC1MME5</accession>
<proteinExistence type="predicted"/>
<evidence type="ECO:0000313" key="2">
    <source>
        <dbReference type="Proteomes" id="UP001143910"/>
    </source>
</evidence>